<comment type="caution">
    <text evidence="7">The sequence shown here is derived from an EMBL/GenBank/DDBJ whole genome shotgun (WGS) entry which is preliminary data.</text>
</comment>
<evidence type="ECO:0000256" key="2">
    <source>
        <dbReference type="ARBA" id="ARBA00009583"/>
    </source>
</evidence>
<dbReference type="GO" id="GO:0016020">
    <property type="term" value="C:membrane"/>
    <property type="evidence" value="ECO:0007669"/>
    <property type="project" value="UniProtKB-SubCell"/>
</dbReference>
<feature type="region of interest" description="Disordered" evidence="6">
    <location>
        <begin position="423"/>
        <end position="462"/>
    </location>
</feature>
<evidence type="ECO:0000313" key="8">
    <source>
        <dbReference type="Proteomes" id="UP001153069"/>
    </source>
</evidence>
<proteinExistence type="inferred from homology"/>
<dbReference type="Pfam" id="PF14857">
    <property type="entry name" value="TMEM151"/>
    <property type="match status" value="2"/>
</dbReference>
<evidence type="ECO:0000256" key="3">
    <source>
        <dbReference type="ARBA" id="ARBA00022692"/>
    </source>
</evidence>
<comment type="similarity">
    <text evidence="2">Belongs to the TMEM151 family.</text>
</comment>
<keyword evidence="4" id="KW-1133">Transmembrane helix</keyword>
<gene>
    <name evidence="7" type="ORF">SEMRO_2549_G330910.1</name>
</gene>
<keyword evidence="3" id="KW-0812">Transmembrane</keyword>
<dbReference type="EMBL" id="CAICTM010002547">
    <property type="protein sequence ID" value="CAB9529576.1"/>
    <property type="molecule type" value="Genomic_DNA"/>
</dbReference>
<accession>A0A9N8F1L3</accession>
<evidence type="ECO:0000256" key="1">
    <source>
        <dbReference type="ARBA" id="ARBA00004141"/>
    </source>
</evidence>
<organism evidence="7 8">
    <name type="scientific">Seminavis robusta</name>
    <dbReference type="NCBI Taxonomy" id="568900"/>
    <lineage>
        <taxon>Eukaryota</taxon>
        <taxon>Sar</taxon>
        <taxon>Stramenopiles</taxon>
        <taxon>Ochrophyta</taxon>
        <taxon>Bacillariophyta</taxon>
        <taxon>Bacillariophyceae</taxon>
        <taxon>Bacillariophycidae</taxon>
        <taxon>Naviculales</taxon>
        <taxon>Naviculaceae</taxon>
        <taxon>Seminavis</taxon>
    </lineage>
</organism>
<evidence type="ECO:0000313" key="7">
    <source>
        <dbReference type="EMBL" id="CAB9529576.1"/>
    </source>
</evidence>
<dbReference type="Proteomes" id="UP001153069">
    <property type="component" value="Unassembled WGS sequence"/>
</dbReference>
<dbReference type="PANTHER" id="PTHR31893">
    <property type="entry name" value="TRANSMEMBRANE PROTEIN 151 HOMOLOG"/>
    <property type="match status" value="1"/>
</dbReference>
<comment type="subcellular location">
    <subcellularLocation>
        <location evidence="1">Membrane</location>
        <topology evidence="1">Multi-pass membrane protein</topology>
    </subcellularLocation>
</comment>
<dbReference type="InterPro" id="IPR026767">
    <property type="entry name" value="Tmem151"/>
</dbReference>
<name>A0A9N8F1L3_9STRA</name>
<keyword evidence="5" id="KW-0472">Membrane</keyword>
<dbReference type="PANTHER" id="PTHR31893:SF5">
    <property type="entry name" value="TRANSMEMBRANE PROTEIN 151 HOMOLOG"/>
    <property type="match status" value="1"/>
</dbReference>
<dbReference type="OrthoDB" id="190434at2759"/>
<keyword evidence="8" id="KW-1185">Reference proteome</keyword>
<evidence type="ECO:0000256" key="5">
    <source>
        <dbReference type="ARBA" id="ARBA00023136"/>
    </source>
</evidence>
<protein>
    <submittedName>
        <fullName evidence="7">Reductase</fullName>
    </submittedName>
</protein>
<reference evidence="7" key="1">
    <citation type="submission" date="2020-06" db="EMBL/GenBank/DDBJ databases">
        <authorList>
            <consortium name="Plant Systems Biology data submission"/>
        </authorList>
    </citation>
    <scope>NUCLEOTIDE SEQUENCE</scope>
    <source>
        <strain evidence="7">D6</strain>
    </source>
</reference>
<dbReference type="AlphaFoldDB" id="A0A9N8F1L3"/>
<evidence type="ECO:0000256" key="4">
    <source>
        <dbReference type="ARBA" id="ARBA00022989"/>
    </source>
</evidence>
<sequence>MLGRLEANIIAESALIDKASGRVFWEGGSSTLSGSLNPKLGIPGLAHLKSTILTTFLLVALLSFLARWIRSKLETPGTPLSNPPQGGPHIYQTVGLWLLQWTLLRTPEFSTQFVILIAILYLVEAYTCSTRRYLANSISSPNDVEAYIEQLRKEPPVVTWKVRCFHYEKPLLLSPLRCALAVCSFLVGSKANTSKSSTDDLPVLEREHVTGPFRRKVITHEATENYTFDSFVDATIAGVWKRQDSFETEVAPFTKIILSKILILANEDAKKDYFKQQSAFVSSQGMRDSLAEYSTTIEVPSFKRRLLAIRPVKGVPSAKLFRLNTFWICTFLGLSLPYRIWFARRCDALRVTVVKETYYEEEAKTSTFSTWFTSGKPEAPVRLPGANRNAEAFRQQMENMALYARSGEKQATLPVMNTSTVRAVNTNGTLSSEKTTSKAEQGSSVATPLAQEKNQGNNRREN</sequence>
<evidence type="ECO:0000256" key="6">
    <source>
        <dbReference type="SAM" id="MobiDB-lite"/>
    </source>
</evidence>